<feature type="compositionally biased region" description="Acidic residues" evidence="2">
    <location>
        <begin position="297"/>
        <end position="309"/>
    </location>
</feature>
<evidence type="ECO:0000256" key="2">
    <source>
        <dbReference type="SAM" id="MobiDB-lite"/>
    </source>
</evidence>
<dbReference type="PROSITE" id="PS50158">
    <property type="entry name" value="ZF_CCHC"/>
    <property type="match status" value="1"/>
</dbReference>
<comment type="caution">
    <text evidence="4">The sequence shown here is derived from an EMBL/GenBank/DDBJ whole genome shotgun (WGS) entry which is preliminary data.</text>
</comment>
<feature type="compositionally biased region" description="Polar residues" evidence="2">
    <location>
        <begin position="243"/>
        <end position="252"/>
    </location>
</feature>
<reference evidence="4 5" key="1">
    <citation type="journal article" date="2020" name="Cell">
        <title>Large-Scale Comparative Analyses of Tick Genomes Elucidate Their Genetic Diversity and Vector Capacities.</title>
        <authorList>
            <consortium name="Tick Genome and Microbiome Consortium (TIGMIC)"/>
            <person name="Jia N."/>
            <person name="Wang J."/>
            <person name="Shi W."/>
            <person name="Du L."/>
            <person name="Sun Y."/>
            <person name="Zhan W."/>
            <person name="Jiang J.F."/>
            <person name="Wang Q."/>
            <person name="Zhang B."/>
            <person name="Ji P."/>
            <person name="Bell-Sakyi L."/>
            <person name="Cui X.M."/>
            <person name="Yuan T.T."/>
            <person name="Jiang B.G."/>
            <person name="Yang W.F."/>
            <person name="Lam T.T."/>
            <person name="Chang Q.C."/>
            <person name="Ding S.J."/>
            <person name="Wang X.J."/>
            <person name="Zhu J.G."/>
            <person name="Ruan X.D."/>
            <person name="Zhao L."/>
            <person name="Wei J.T."/>
            <person name="Ye R.Z."/>
            <person name="Que T.C."/>
            <person name="Du C.H."/>
            <person name="Zhou Y.H."/>
            <person name="Cheng J.X."/>
            <person name="Dai P.F."/>
            <person name="Guo W.B."/>
            <person name="Han X.H."/>
            <person name="Huang E.J."/>
            <person name="Li L.F."/>
            <person name="Wei W."/>
            <person name="Gao Y.C."/>
            <person name="Liu J.Z."/>
            <person name="Shao H.Z."/>
            <person name="Wang X."/>
            <person name="Wang C.C."/>
            <person name="Yang T.C."/>
            <person name="Huo Q.B."/>
            <person name="Li W."/>
            <person name="Chen H.Y."/>
            <person name="Chen S.E."/>
            <person name="Zhou L.G."/>
            <person name="Ni X.B."/>
            <person name="Tian J.H."/>
            <person name="Sheng Y."/>
            <person name="Liu T."/>
            <person name="Pan Y.S."/>
            <person name="Xia L.Y."/>
            <person name="Li J."/>
            <person name="Zhao F."/>
            <person name="Cao W.C."/>
        </authorList>
    </citation>
    <scope>NUCLEOTIDE SEQUENCE [LARGE SCALE GENOMIC DNA]</scope>
    <source>
        <strain evidence="4">HaeL-2018</strain>
    </source>
</reference>
<accession>A0A9J6GP08</accession>
<feature type="compositionally biased region" description="Low complexity" evidence="2">
    <location>
        <begin position="328"/>
        <end position="337"/>
    </location>
</feature>
<dbReference type="VEuPathDB" id="VectorBase:HLOH_061072"/>
<dbReference type="InterPro" id="IPR001878">
    <property type="entry name" value="Znf_CCHC"/>
</dbReference>
<evidence type="ECO:0000259" key="3">
    <source>
        <dbReference type="PROSITE" id="PS50158"/>
    </source>
</evidence>
<dbReference type="EMBL" id="JABSTR010000008">
    <property type="protein sequence ID" value="KAH9376328.1"/>
    <property type="molecule type" value="Genomic_DNA"/>
</dbReference>
<dbReference type="SMART" id="SM00343">
    <property type="entry name" value="ZnF_C2HC"/>
    <property type="match status" value="2"/>
</dbReference>
<name>A0A9J6GP08_HAELO</name>
<keyword evidence="5" id="KW-1185">Reference proteome</keyword>
<gene>
    <name evidence="4" type="ORF">HPB48_009155</name>
</gene>
<protein>
    <recommendedName>
        <fullName evidence="3">CCHC-type domain-containing protein</fullName>
    </recommendedName>
</protein>
<dbReference type="GO" id="GO:0002218">
    <property type="term" value="P:activation of innate immune response"/>
    <property type="evidence" value="ECO:0007669"/>
    <property type="project" value="InterPro"/>
</dbReference>
<dbReference type="PANTHER" id="PTHR22639:SF3">
    <property type="entry name" value="ZINC FINGER CCHC DOMAIN-CONTAINING PROTEIN 3"/>
    <property type="match status" value="1"/>
</dbReference>
<dbReference type="OrthoDB" id="10035396at2759"/>
<dbReference type="GO" id="GO:0003723">
    <property type="term" value="F:RNA binding"/>
    <property type="evidence" value="ECO:0007669"/>
    <property type="project" value="InterPro"/>
</dbReference>
<dbReference type="SUPFAM" id="SSF57756">
    <property type="entry name" value="Retrovirus zinc finger-like domains"/>
    <property type="match status" value="1"/>
</dbReference>
<evidence type="ECO:0000313" key="4">
    <source>
        <dbReference type="EMBL" id="KAH9376328.1"/>
    </source>
</evidence>
<keyword evidence="1" id="KW-0479">Metal-binding</keyword>
<organism evidence="4 5">
    <name type="scientific">Haemaphysalis longicornis</name>
    <name type="common">Bush tick</name>
    <dbReference type="NCBI Taxonomy" id="44386"/>
    <lineage>
        <taxon>Eukaryota</taxon>
        <taxon>Metazoa</taxon>
        <taxon>Ecdysozoa</taxon>
        <taxon>Arthropoda</taxon>
        <taxon>Chelicerata</taxon>
        <taxon>Arachnida</taxon>
        <taxon>Acari</taxon>
        <taxon>Parasitiformes</taxon>
        <taxon>Ixodida</taxon>
        <taxon>Ixodoidea</taxon>
        <taxon>Ixodidae</taxon>
        <taxon>Haemaphysalinae</taxon>
        <taxon>Haemaphysalis</taxon>
    </lineage>
</organism>
<feature type="compositionally biased region" description="Basic and acidic residues" evidence="2">
    <location>
        <begin position="355"/>
        <end position="366"/>
    </location>
</feature>
<dbReference type="InterPro" id="IPR036875">
    <property type="entry name" value="Znf_CCHC_sf"/>
</dbReference>
<keyword evidence="1" id="KW-0863">Zinc-finger</keyword>
<feature type="region of interest" description="Disordered" evidence="2">
    <location>
        <begin position="225"/>
        <end position="366"/>
    </location>
</feature>
<evidence type="ECO:0000313" key="5">
    <source>
        <dbReference type="Proteomes" id="UP000821853"/>
    </source>
</evidence>
<dbReference type="Proteomes" id="UP000821853">
    <property type="component" value="Unassembled WGS sequence"/>
</dbReference>
<dbReference type="GO" id="GO:0008270">
    <property type="term" value="F:zinc ion binding"/>
    <property type="evidence" value="ECO:0007669"/>
    <property type="project" value="UniProtKB-KW"/>
</dbReference>
<feature type="domain" description="CCHC-type" evidence="3">
    <location>
        <begin position="166"/>
        <end position="181"/>
    </location>
</feature>
<dbReference type="InterPro" id="IPR042509">
    <property type="entry name" value="ZCCHC3"/>
</dbReference>
<evidence type="ECO:0000256" key="1">
    <source>
        <dbReference type="PROSITE-ProRule" id="PRU00047"/>
    </source>
</evidence>
<feature type="compositionally biased region" description="Basic and acidic residues" evidence="2">
    <location>
        <begin position="310"/>
        <end position="325"/>
    </location>
</feature>
<dbReference type="OMA" id="HRIVQTE"/>
<dbReference type="PANTHER" id="PTHR22639">
    <property type="entry name" value="GAG-RELATED PROTEIN"/>
    <property type="match status" value="1"/>
</dbReference>
<dbReference type="AlphaFoldDB" id="A0A9J6GP08"/>
<proteinExistence type="predicted"/>
<keyword evidence="1" id="KW-0862">Zinc</keyword>
<sequence>MPPADSAGGQPLGDRRAERKLRHLSNVVADVVGLSNVYMVQPVQHLGVVKFQCTVCTSAAMKQLLRHGGLSICGKTIAIEALAPRLTRVACLSLPGYVADEHLLRAMAPYGKVVAVERPATVDRPTVRNGHRIVQTEMKPEKPVPNFIRVLEHRVICGYPRVLRVCSRCKKAGHYRKDCKEDFCDRCSTFGHTTASCTAKCRRCRCDHATADCVKPRSFAEVLAGRERRQRSVAMEEDGGNDGSTPPSSTVSAEEPPAPSHDEANPDEPEAQAQPPTGTEHPSERSSCSSLQPFVIVEDESSIETNQEEEQFHHSKADDGKKDESMDSDSSVSSSEVTVARAERRREHQAKRMKKEPQQLSKDEDK</sequence>
<dbReference type="GO" id="GO:0003690">
    <property type="term" value="F:double-stranded DNA binding"/>
    <property type="evidence" value="ECO:0007669"/>
    <property type="project" value="InterPro"/>
</dbReference>